<sequence>MSFFNYQSYKIFYEEIGKGEPLVLLHGNTASSKMFEMILPLYQENFKVILIDFLGNGKSDRVEKFPPDLWFWQAQQIIVFLEQQNYGPVNLVGTSGGAYVAINTALERPDLVRKVVADSFDGRTLADDFAENLLREREFAKKDAMASQFYKWCQGDDWETVVDMDTQALVECAEKKLDLFPKSLESLEKPILILGSLEDEMCRNNIRQEYEEMNQLVSNGKIHLFQTGGHPAILTRAEESAKVITDFLEN</sequence>
<protein>
    <submittedName>
        <fullName evidence="2">Alpha/beta hydrolase</fullName>
    </submittedName>
</protein>
<reference evidence="2 3" key="1">
    <citation type="submission" date="2017-05" db="EMBL/GenBank/DDBJ databases">
        <title>Vagococcus spp. assemblies.</title>
        <authorList>
            <person name="Gulvik C.A."/>
        </authorList>
    </citation>
    <scope>NUCLEOTIDE SEQUENCE [LARGE SCALE GENOMIC DNA]</scope>
    <source>
        <strain evidence="2 3">LMG 24798</strain>
    </source>
</reference>
<comment type="caution">
    <text evidence="2">The sequence shown here is derived from an EMBL/GenBank/DDBJ whole genome shotgun (WGS) entry which is preliminary data.</text>
</comment>
<dbReference type="PANTHER" id="PTHR43798">
    <property type="entry name" value="MONOACYLGLYCEROL LIPASE"/>
    <property type="match status" value="1"/>
</dbReference>
<dbReference type="InterPro" id="IPR050266">
    <property type="entry name" value="AB_hydrolase_sf"/>
</dbReference>
<dbReference type="OrthoDB" id="252464at2"/>
<dbReference type="EMBL" id="NGKC01000016">
    <property type="protein sequence ID" value="RSU09809.1"/>
    <property type="molecule type" value="Genomic_DNA"/>
</dbReference>
<dbReference type="RefSeq" id="WP_126814660.1">
    <property type="nucleotide sequence ID" value="NZ_NGKC01000016.1"/>
</dbReference>
<dbReference type="SUPFAM" id="SSF53474">
    <property type="entry name" value="alpha/beta-Hydrolases"/>
    <property type="match status" value="1"/>
</dbReference>
<dbReference type="GO" id="GO:0016787">
    <property type="term" value="F:hydrolase activity"/>
    <property type="evidence" value="ECO:0007669"/>
    <property type="project" value="UniProtKB-KW"/>
</dbReference>
<accession>A0A430ANY0</accession>
<proteinExistence type="predicted"/>
<evidence type="ECO:0000313" key="2">
    <source>
        <dbReference type="EMBL" id="RSU09809.1"/>
    </source>
</evidence>
<gene>
    <name evidence="2" type="ORF">CBF27_12050</name>
</gene>
<dbReference type="Proteomes" id="UP000286773">
    <property type="component" value="Unassembled WGS sequence"/>
</dbReference>
<keyword evidence="3" id="KW-1185">Reference proteome</keyword>
<dbReference type="PANTHER" id="PTHR43798:SF33">
    <property type="entry name" value="HYDROLASE, PUTATIVE (AFU_ORTHOLOGUE AFUA_2G14860)-RELATED"/>
    <property type="match status" value="1"/>
</dbReference>
<keyword evidence="2" id="KW-0378">Hydrolase</keyword>
<organism evidence="2 3">
    <name type="scientific">Vagococcus acidifermentans</name>
    <dbReference type="NCBI Taxonomy" id="564710"/>
    <lineage>
        <taxon>Bacteria</taxon>
        <taxon>Bacillati</taxon>
        <taxon>Bacillota</taxon>
        <taxon>Bacilli</taxon>
        <taxon>Lactobacillales</taxon>
        <taxon>Enterococcaceae</taxon>
        <taxon>Vagococcus</taxon>
    </lineage>
</organism>
<dbReference type="GO" id="GO:0016020">
    <property type="term" value="C:membrane"/>
    <property type="evidence" value="ECO:0007669"/>
    <property type="project" value="TreeGrafter"/>
</dbReference>
<dbReference type="AlphaFoldDB" id="A0A430ANY0"/>
<dbReference type="Pfam" id="PF00561">
    <property type="entry name" value="Abhydrolase_1"/>
    <property type="match status" value="1"/>
</dbReference>
<dbReference type="InterPro" id="IPR029058">
    <property type="entry name" value="AB_hydrolase_fold"/>
</dbReference>
<evidence type="ECO:0000313" key="3">
    <source>
        <dbReference type="Proteomes" id="UP000286773"/>
    </source>
</evidence>
<feature type="domain" description="AB hydrolase-1" evidence="1">
    <location>
        <begin position="21"/>
        <end position="153"/>
    </location>
</feature>
<name>A0A430ANY0_9ENTE</name>
<evidence type="ECO:0000259" key="1">
    <source>
        <dbReference type="Pfam" id="PF00561"/>
    </source>
</evidence>
<dbReference type="PRINTS" id="PR00111">
    <property type="entry name" value="ABHYDROLASE"/>
</dbReference>
<dbReference type="InterPro" id="IPR000073">
    <property type="entry name" value="AB_hydrolase_1"/>
</dbReference>
<dbReference type="Gene3D" id="3.40.50.1820">
    <property type="entry name" value="alpha/beta hydrolase"/>
    <property type="match status" value="1"/>
</dbReference>